<dbReference type="RefSeq" id="WP_079190315.1">
    <property type="nucleotide sequence ID" value="NZ_FRBI01000041.1"/>
</dbReference>
<organism evidence="5 6">
    <name type="scientific">Actinacidiphila paucisporea</name>
    <dbReference type="NCBI Taxonomy" id="310782"/>
    <lineage>
        <taxon>Bacteria</taxon>
        <taxon>Bacillati</taxon>
        <taxon>Actinomycetota</taxon>
        <taxon>Actinomycetes</taxon>
        <taxon>Kitasatosporales</taxon>
        <taxon>Streptomycetaceae</taxon>
        <taxon>Actinacidiphila</taxon>
    </lineage>
</organism>
<evidence type="ECO:0000313" key="6">
    <source>
        <dbReference type="Proteomes" id="UP000184111"/>
    </source>
</evidence>
<evidence type="ECO:0000259" key="4">
    <source>
        <dbReference type="Pfam" id="PF23359"/>
    </source>
</evidence>
<keyword evidence="1" id="KW-0238">DNA-binding</keyword>
<dbReference type="EMBL" id="FRBI01000041">
    <property type="protein sequence ID" value="SHN34477.1"/>
    <property type="molecule type" value="Genomic_DNA"/>
</dbReference>
<dbReference type="InterPro" id="IPR055370">
    <property type="entry name" value="Lsr2_DNA-bd"/>
</dbReference>
<dbReference type="GO" id="GO:0003677">
    <property type="term" value="F:DNA binding"/>
    <property type="evidence" value="ECO:0007669"/>
    <property type="project" value="UniProtKB-KW"/>
</dbReference>
<dbReference type="OrthoDB" id="4113332at2"/>
<dbReference type="Gene3D" id="4.10.320.10">
    <property type="entry name" value="E3-binding domain"/>
    <property type="match status" value="1"/>
</dbReference>
<feature type="region of interest" description="Disordered" evidence="3">
    <location>
        <begin position="1"/>
        <end position="21"/>
    </location>
</feature>
<evidence type="ECO:0000313" key="5">
    <source>
        <dbReference type="EMBL" id="SHN34477.1"/>
    </source>
</evidence>
<keyword evidence="6" id="KW-1185">Reference proteome</keyword>
<reference evidence="5 6" key="1">
    <citation type="submission" date="2016-11" db="EMBL/GenBank/DDBJ databases">
        <authorList>
            <person name="Jaros S."/>
            <person name="Januszkiewicz K."/>
            <person name="Wedrychowicz H."/>
        </authorList>
    </citation>
    <scope>NUCLEOTIDE SEQUENCE [LARGE SCALE GENOMIC DNA]</scope>
    <source>
        <strain evidence="5 6">CGMCC 4.2025</strain>
    </source>
</reference>
<dbReference type="AlphaFoldDB" id="A0A1M7QSA1"/>
<proteinExistence type="predicted"/>
<accession>A0A1M7QSA1</accession>
<gene>
    <name evidence="5" type="ORF">SAMN05216499_14124</name>
</gene>
<dbReference type="Pfam" id="PF23359">
    <property type="entry name" value="Lsr2_DNA-bd"/>
    <property type="match status" value="1"/>
</dbReference>
<feature type="domain" description="Lsr2 DNA-binding" evidence="4">
    <location>
        <begin position="276"/>
        <end position="311"/>
    </location>
</feature>
<name>A0A1M7QSA1_9ACTN</name>
<dbReference type="InterPro" id="IPR036625">
    <property type="entry name" value="E3-bd_dom_sf"/>
</dbReference>
<dbReference type="STRING" id="310782.SAMN05216499_14124"/>
<dbReference type="Proteomes" id="UP000184111">
    <property type="component" value="Unassembled WGS sequence"/>
</dbReference>
<feature type="region of interest" description="Disordered" evidence="3">
    <location>
        <begin position="140"/>
        <end position="159"/>
    </location>
</feature>
<evidence type="ECO:0000256" key="1">
    <source>
        <dbReference type="ARBA" id="ARBA00023125"/>
    </source>
</evidence>
<feature type="region of interest" description="Disordered" evidence="3">
    <location>
        <begin position="68"/>
        <end position="94"/>
    </location>
</feature>
<evidence type="ECO:0000256" key="3">
    <source>
        <dbReference type="SAM" id="MobiDB-lite"/>
    </source>
</evidence>
<keyword evidence="2" id="KW-0175">Coiled coil</keyword>
<sequence length="321" mass="33212">MFDELSAADEALALGTSEPPAGAVTLASRTTARHARDKDDLLVLLDALGLPTDPDATTPLLPLIPTPDPAADAVDPELSGDQPVMPHSPAQSADDVPAVDAFEAVAVSMHHSGYPTAAITEATGLTEEEITAVVAVADGTDPATTEPAPAAAAPESEITPGTVTAEDTAADDTATSVPDHTVPDIVDTNVLLPWAEQHPLASVRAKAARIRQDLADLTQRLATEQATAEAEARIVQLRADLKAEEERLRQLKAGGPRAAAVIEAPTPIRPASGKRSREELAAIRTWARENGHQVGAAGVIKASIMEAYDAAHQPATLAKAG</sequence>
<protein>
    <submittedName>
        <fullName evidence="5">Lsr2 protein</fullName>
    </submittedName>
</protein>
<dbReference type="GO" id="GO:0016746">
    <property type="term" value="F:acyltransferase activity"/>
    <property type="evidence" value="ECO:0007669"/>
    <property type="project" value="InterPro"/>
</dbReference>
<evidence type="ECO:0000256" key="2">
    <source>
        <dbReference type="SAM" id="Coils"/>
    </source>
</evidence>
<feature type="coiled-coil region" evidence="2">
    <location>
        <begin position="200"/>
        <end position="254"/>
    </location>
</feature>
<feature type="compositionally biased region" description="Low complexity" evidence="3">
    <location>
        <begin position="142"/>
        <end position="155"/>
    </location>
</feature>